<dbReference type="Proteomes" id="UP001470230">
    <property type="component" value="Unassembled WGS sequence"/>
</dbReference>
<protein>
    <submittedName>
        <fullName evidence="1">Uncharacterized protein</fullName>
    </submittedName>
</protein>
<accession>A0ABR2KFK5</accession>
<evidence type="ECO:0000313" key="2">
    <source>
        <dbReference type="Proteomes" id="UP001470230"/>
    </source>
</evidence>
<proteinExistence type="predicted"/>
<organism evidence="1 2">
    <name type="scientific">Tritrichomonas musculus</name>
    <dbReference type="NCBI Taxonomy" id="1915356"/>
    <lineage>
        <taxon>Eukaryota</taxon>
        <taxon>Metamonada</taxon>
        <taxon>Parabasalia</taxon>
        <taxon>Tritrichomonadida</taxon>
        <taxon>Tritrichomonadidae</taxon>
        <taxon>Tritrichomonas</taxon>
    </lineage>
</organism>
<gene>
    <name evidence="1" type="ORF">M9Y10_034636</name>
</gene>
<reference evidence="1 2" key="1">
    <citation type="submission" date="2024-04" db="EMBL/GenBank/DDBJ databases">
        <title>Tritrichomonas musculus Genome.</title>
        <authorList>
            <person name="Alves-Ferreira E."/>
            <person name="Grigg M."/>
            <person name="Lorenzi H."/>
            <person name="Galac M."/>
        </authorList>
    </citation>
    <scope>NUCLEOTIDE SEQUENCE [LARGE SCALE GENOMIC DNA]</scope>
    <source>
        <strain evidence="1 2">EAF2021</strain>
    </source>
</reference>
<sequence>MIQTELKQTPFDYISQSPAYIKLNEEFDGGIYISEIIQIAQLLSSNLHIDLQKIDLKSITNLIQWFDKNWELIEPNLMLYNCTEFFSN</sequence>
<keyword evidence="2" id="KW-1185">Reference proteome</keyword>
<dbReference type="EMBL" id="JAPFFF010000005">
    <property type="protein sequence ID" value="KAK8889882.1"/>
    <property type="molecule type" value="Genomic_DNA"/>
</dbReference>
<name>A0ABR2KFK5_9EUKA</name>
<comment type="caution">
    <text evidence="1">The sequence shown here is derived from an EMBL/GenBank/DDBJ whole genome shotgun (WGS) entry which is preliminary data.</text>
</comment>
<evidence type="ECO:0000313" key="1">
    <source>
        <dbReference type="EMBL" id="KAK8889882.1"/>
    </source>
</evidence>